<name>A0ABY6GV97_9GAMM</name>
<organism evidence="1 2">
    <name type="scientific">Endozoicomonas euniceicola</name>
    <dbReference type="NCBI Taxonomy" id="1234143"/>
    <lineage>
        <taxon>Bacteria</taxon>
        <taxon>Pseudomonadati</taxon>
        <taxon>Pseudomonadota</taxon>
        <taxon>Gammaproteobacteria</taxon>
        <taxon>Oceanospirillales</taxon>
        <taxon>Endozoicomonadaceae</taxon>
        <taxon>Endozoicomonas</taxon>
    </lineage>
</organism>
<keyword evidence="2" id="KW-1185">Reference proteome</keyword>
<proteinExistence type="predicted"/>
<evidence type="ECO:0000313" key="1">
    <source>
        <dbReference type="EMBL" id="UYM16314.1"/>
    </source>
</evidence>
<dbReference type="Proteomes" id="UP001163255">
    <property type="component" value="Chromosome"/>
</dbReference>
<sequence>MCQREECSVCGCDFDRSDFDFIDDEFDEINPTCPKCQEQSRISKETCDHCADPTPAEYEVSDFYLCEYHYEHYVDGYKRD</sequence>
<dbReference type="EMBL" id="CP103300">
    <property type="protein sequence ID" value="UYM16314.1"/>
    <property type="molecule type" value="Genomic_DNA"/>
</dbReference>
<evidence type="ECO:0000313" key="2">
    <source>
        <dbReference type="Proteomes" id="UP001163255"/>
    </source>
</evidence>
<protein>
    <submittedName>
        <fullName evidence="1">Uncharacterized protein</fullName>
    </submittedName>
</protein>
<reference evidence="1" key="1">
    <citation type="submission" date="2022-10" db="EMBL/GenBank/DDBJ databases">
        <title>Completed Genome Sequence of two octocoral isolated bacterium, Endozoicomonas euniceicola EF212T and Endozoicomonas gorgoniicola PS125T.</title>
        <authorList>
            <person name="Chiou Y.-J."/>
            <person name="Chen Y.-H."/>
        </authorList>
    </citation>
    <scope>NUCLEOTIDE SEQUENCE</scope>
    <source>
        <strain evidence="1">EF212</strain>
    </source>
</reference>
<accession>A0ABY6GV97</accession>
<gene>
    <name evidence="1" type="ORF">NX720_26560</name>
</gene>
<dbReference type="RefSeq" id="WP_262598613.1">
    <property type="nucleotide sequence ID" value="NZ_CP103300.1"/>
</dbReference>